<dbReference type="OrthoDB" id="182417at2"/>
<dbReference type="InterPro" id="IPR036259">
    <property type="entry name" value="MFS_trans_sf"/>
</dbReference>
<dbReference type="AlphaFoldDB" id="A0A3B0BYT6"/>
<feature type="domain" description="Major facilitator superfamily (MFS) profile" evidence="7">
    <location>
        <begin position="20"/>
        <end position="421"/>
    </location>
</feature>
<sequence length="430" mass="45658">MKRIKSDEVPGSGKLHYGWIVAAVTFASLLVAAGIRSLPGVLMLPLEQEFGWERSGISAAVSINLVLYGLMGPFAAASLEKFGVRKMMVTALALLATGLSLSAAMTSLWQLTLLWGVVIGLGTSVMANVLGVTVANRWFAKRKGLVVGILTASAATGQLLFLPLLAKLASDAGWRYAVWAAVAALIVMIVVSVKWMRGHPAELGLPPYGSDELVRPVPFRGSLFVQPLLALRSVLRSGTFWLLAGSFFICGFTTNGLIGTHLIAACGDFGIPEVTAAGILAFMGVFDLVGTTLSGWLSDRFDSRWLLFWYYSLRGLSLLFLPAALDMGYTELTLFSVFYGLDWIATVPPTVKIASDRFGAAQAGMVFGWIVAAHQLGAAAAAFGAGLLRESLGSYDVAFMIAGFVCMAAALMSVRIRRRSQAASGDVTAA</sequence>
<feature type="transmembrane region" description="Helical" evidence="6">
    <location>
        <begin position="240"/>
        <end position="264"/>
    </location>
</feature>
<dbReference type="Proteomes" id="UP000282311">
    <property type="component" value="Unassembled WGS sequence"/>
</dbReference>
<evidence type="ECO:0000313" key="9">
    <source>
        <dbReference type="Proteomes" id="UP000282311"/>
    </source>
</evidence>
<dbReference type="SUPFAM" id="SSF103473">
    <property type="entry name" value="MFS general substrate transporter"/>
    <property type="match status" value="1"/>
</dbReference>
<feature type="transmembrane region" description="Helical" evidence="6">
    <location>
        <begin position="394"/>
        <end position="414"/>
    </location>
</feature>
<organism evidence="8 9">
    <name type="scientific">Paenibacillus ginsengarvi</name>
    <dbReference type="NCBI Taxonomy" id="400777"/>
    <lineage>
        <taxon>Bacteria</taxon>
        <taxon>Bacillati</taxon>
        <taxon>Bacillota</taxon>
        <taxon>Bacilli</taxon>
        <taxon>Bacillales</taxon>
        <taxon>Paenibacillaceae</taxon>
        <taxon>Paenibacillus</taxon>
    </lineage>
</organism>
<feature type="transmembrane region" description="Helical" evidence="6">
    <location>
        <begin position="337"/>
        <end position="354"/>
    </location>
</feature>
<dbReference type="CDD" id="cd17355">
    <property type="entry name" value="MFS_YcxA_like"/>
    <property type="match status" value="1"/>
</dbReference>
<feature type="transmembrane region" description="Helical" evidence="6">
    <location>
        <begin position="55"/>
        <end position="76"/>
    </location>
</feature>
<dbReference type="InterPro" id="IPR020846">
    <property type="entry name" value="MFS_dom"/>
</dbReference>
<keyword evidence="4 6" id="KW-1133">Transmembrane helix</keyword>
<dbReference type="PANTHER" id="PTHR11360">
    <property type="entry name" value="MONOCARBOXYLATE TRANSPORTER"/>
    <property type="match status" value="1"/>
</dbReference>
<evidence type="ECO:0000256" key="4">
    <source>
        <dbReference type="ARBA" id="ARBA00022989"/>
    </source>
</evidence>
<feature type="transmembrane region" description="Helical" evidence="6">
    <location>
        <begin position="366"/>
        <end position="388"/>
    </location>
</feature>
<name>A0A3B0BYT6_9BACL</name>
<dbReference type="RefSeq" id="WP_120749648.1">
    <property type="nucleotide sequence ID" value="NZ_RBAH01000019.1"/>
</dbReference>
<evidence type="ECO:0000256" key="3">
    <source>
        <dbReference type="ARBA" id="ARBA00022692"/>
    </source>
</evidence>
<dbReference type="Pfam" id="PF07690">
    <property type="entry name" value="MFS_1"/>
    <property type="match status" value="1"/>
</dbReference>
<proteinExistence type="predicted"/>
<keyword evidence="2" id="KW-0813">Transport</keyword>
<feature type="transmembrane region" description="Helical" evidence="6">
    <location>
        <begin position="144"/>
        <end position="164"/>
    </location>
</feature>
<protein>
    <submittedName>
        <fullName evidence="8">MFS transporter</fullName>
    </submittedName>
</protein>
<dbReference type="InterPro" id="IPR011701">
    <property type="entry name" value="MFS"/>
</dbReference>
<keyword evidence="3 6" id="KW-0812">Transmembrane</keyword>
<dbReference type="InterPro" id="IPR050327">
    <property type="entry name" value="Proton-linked_MCT"/>
</dbReference>
<feature type="transmembrane region" description="Helical" evidence="6">
    <location>
        <begin position="176"/>
        <end position="196"/>
    </location>
</feature>
<dbReference type="PROSITE" id="PS50850">
    <property type="entry name" value="MFS"/>
    <property type="match status" value="1"/>
</dbReference>
<evidence type="ECO:0000259" key="7">
    <source>
        <dbReference type="PROSITE" id="PS50850"/>
    </source>
</evidence>
<evidence type="ECO:0000256" key="2">
    <source>
        <dbReference type="ARBA" id="ARBA00022448"/>
    </source>
</evidence>
<comment type="caution">
    <text evidence="8">The sequence shown here is derived from an EMBL/GenBank/DDBJ whole genome shotgun (WGS) entry which is preliminary data.</text>
</comment>
<dbReference type="GO" id="GO:0022857">
    <property type="term" value="F:transmembrane transporter activity"/>
    <property type="evidence" value="ECO:0007669"/>
    <property type="project" value="InterPro"/>
</dbReference>
<evidence type="ECO:0000313" key="8">
    <source>
        <dbReference type="EMBL" id="RKN78212.1"/>
    </source>
</evidence>
<keyword evidence="9" id="KW-1185">Reference proteome</keyword>
<feature type="transmembrane region" description="Helical" evidence="6">
    <location>
        <begin position="15"/>
        <end position="35"/>
    </location>
</feature>
<dbReference type="EMBL" id="RBAH01000019">
    <property type="protein sequence ID" value="RKN78212.1"/>
    <property type="molecule type" value="Genomic_DNA"/>
</dbReference>
<dbReference type="PANTHER" id="PTHR11360:SF290">
    <property type="entry name" value="MONOCARBOXYLATE MFS PERMEASE"/>
    <property type="match status" value="1"/>
</dbReference>
<accession>A0A3B0BYT6</accession>
<dbReference type="GO" id="GO:0005886">
    <property type="term" value="C:plasma membrane"/>
    <property type="evidence" value="ECO:0007669"/>
    <property type="project" value="UniProtKB-SubCell"/>
</dbReference>
<feature type="transmembrane region" description="Helical" evidence="6">
    <location>
        <begin position="305"/>
        <end position="325"/>
    </location>
</feature>
<evidence type="ECO:0000256" key="5">
    <source>
        <dbReference type="ARBA" id="ARBA00023136"/>
    </source>
</evidence>
<dbReference type="Gene3D" id="1.20.1250.20">
    <property type="entry name" value="MFS general substrate transporter like domains"/>
    <property type="match status" value="2"/>
</dbReference>
<comment type="subcellular location">
    <subcellularLocation>
        <location evidence="1">Cell membrane</location>
        <topology evidence="1">Multi-pass membrane protein</topology>
    </subcellularLocation>
</comment>
<evidence type="ECO:0000256" key="6">
    <source>
        <dbReference type="SAM" id="Phobius"/>
    </source>
</evidence>
<keyword evidence="5 6" id="KW-0472">Membrane</keyword>
<feature type="transmembrane region" description="Helical" evidence="6">
    <location>
        <begin position="276"/>
        <end position="298"/>
    </location>
</feature>
<feature type="transmembrane region" description="Helical" evidence="6">
    <location>
        <begin position="113"/>
        <end position="132"/>
    </location>
</feature>
<gene>
    <name evidence="8" type="ORF">D7M11_23175</name>
</gene>
<evidence type="ECO:0000256" key="1">
    <source>
        <dbReference type="ARBA" id="ARBA00004651"/>
    </source>
</evidence>
<feature type="transmembrane region" description="Helical" evidence="6">
    <location>
        <begin position="88"/>
        <end position="107"/>
    </location>
</feature>
<reference evidence="8 9" key="1">
    <citation type="journal article" date="2007" name="Int. J. Syst. Evol. Microbiol.">
        <title>Paenibacillus ginsengarvi sp. nov., isolated from soil from ginseng cultivation.</title>
        <authorList>
            <person name="Yoon M.H."/>
            <person name="Ten L.N."/>
            <person name="Im W.T."/>
        </authorList>
    </citation>
    <scope>NUCLEOTIDE SEQUENCE [LARGE SCALE GENOMIC DNA]</scope>
    <source>
        <strain evidence="8 9">KCTC 13059</strain>
    </source>
</reference>